<dbReference type="Proteomes" id="UP000031668">
    <property type="component" value="Unassembled WGS sequence"/>
</dbReference>
<dbReference type="OrthoDB" id="7701233at2759"/>
<dbReference type="PANTHER" id="PTHR24559">
    <property type="entry name" value="TRANSPOSON TY3-I GAG-POL POLYPROTEIN"/>
    <property type="match status" value="1"/>
</dbReference>
<proteinExistence type="predicted"/>
<name>A0A0C2J2R4_THEKT</name>
<dbReference type="InterPro" id="IPR043502">
    <property type="entry name" value="DNA/RNA_pol_sf"/>
</dbReference>
<organism evidence="1 2">
    <name type="scientific">Thelohanellus kitauei</name>
    <name type="common">Myxosporean</name>
    <dbReference type="NCBI Taxonomy" id="669202"/>
    <lineage>
        <taxon>Eukaryota</taxon>
        <taxon>Metazoa</taxon>
        <taxon>Cnidaria</taxon>
        <taxon>Myxozoa</taxon>
        <taxon>Myxosporea</taxon>
        <taxon>Bivalvulida</taxon>
        <taxon>Platysporina</taxon>
        <taxon>Myxobolidae</taxon>
        <taxon>Thelohanellus</taxon>
    </lineage>
</organism>
<sequence length="308" mass="35747">MFRWHIHQDCSGEDASTVTKRVIERLIVGLTLTHQLEVREAGPHKLITDEVAIQGILTKSVFDTRLSINIMSNHLYLKFFPHVANLQKSTCFYVVENIVKKCILGLDFLYNYNLCIFNKGSELFLSKHYYAFATTNTINLIDEYDEEINTSYLPLLSSVEDSTDPSKHAVRILKKYPNIINGKLERITFGSHSIPIHTNRALIIPPRPIPLHYKESVFQHTTVFVPKKDGSVRLCVDYRELNKTTRSDMYPMPLITDVQDKIVDIVESLWMKMIQRRRHSLLGMSWVCLSSWSWLSASAERQQHFKEF</sequence>
<evidence type="ECO:0008006" key="3">
    <source>
        <dbReference type="Google" id="ProtNLM"/>
    </source>
</evidence>
<accession>A0A0C2J2R4</accession>
<dbReference type="PANTHER" id="PTHR24559:SF444">
    <property type="entry name" value="REVERSE TRANSCRIPTASE DOMAIN-CONTAINING PROTEIN"/>
    <property type="match status" value="1"/>
</dbReference>
<dbReference type="InterPro" id="IPR053134">
    <property type="entry name" value="RNA-dir_DNA_polymerase"/>
</dbReference>
<reference evidence="1 2" key="1">
    <citation type="journal article" date="2014" name="Genome Biol. Evol.">
        <title>The genome of the myxosporean Thelohanellus kitauei shows adaptations to nutrient acquisition within its fish host.</title>
        <authorList>
            <person name="Yang Y."/>
            <person name="Xiong J."/>
            <person name="Zhou Z."/>
            <person name="Huo F."/>
            <person name="Miao W."/>
            <person name="Ran C."/>
            <person name="Liu Y."/>
            <person name="Zhang J."/>
            <person name="Feng J."/>
            <person name="Wang M."/>
            <person name="Wang M."/>
            <person name="Wang L."/>
            <person name="Yao B."/>
        </authorList>
    </citation>
    <scope>NUCLEOTIDE SEQUENCE [LARGE SCALE GENOMIC DNA]</scope>
    <source>
        <strain evidence="1">Wuqing</strain>
    </source>
</reference>
<dbReference type="SUPFAM" id="SSF56672">
    <property type="entry name" value="DNA/RNA polymerases"/>
    <property type="match status" value="1"/>
</dbReference>
<dbReference type="Gene3D" id="3.10.10.10">
    <property type="entry name" value="HIV Type 1 Reverse Transcriptase, subunit A, domain 1"/>
    <property type="match status" value="1"/>
</dbReference>
<evidence type="ECO:0000313" key="2">
    <source>
        <dbReference type="Proteomes" id="UP000031668"/>
    </source>
</evidence>
<dbReference type="AlphaFoldDB" id="A0A0C2J2R4"/>
<protein>
    <recommendedName>
        <fullName evidence="3">Transposon Ty3-I Gag-Pol polyprotein</fullName>
    </recommendedName>
</protein>
<evidence type="ECO:0000313" key="1">
    <source>
        <dbReference type="EMBL" id="KII63372.1"/>
    </source>
</evidence>
<dbReference type="EMBL" id="JWZT01004678">
    <property type="protein sequence ID" value="KII63372.1"/>
    <property type="molecule type" value="Genomic_DNA"/>
</dbReference>
<comment type="caution">
    <text evidence="1">The sequence shown here is derived from an EMBL/GenBank/DDBJ whole genome shotgun (WGS) entry which is preliminary data.</text>
</comment>
<keyword evidence="2" id="KW-1185">Reference proteome</keyword>
<gene>
    <name evidence="1" type="ORF">RF11_10997</name>
</gene>